<organism evidence="1 2">
    <name type="scientific">Catenulispora pinistramenti</name>
    <dbReference type="NCBI Taxonomy" id="2705254"/>
    <lineage>
        <taxon>Bacteria</taxon>
        <taxon>Bacillati</taxon>
        <taxon>Actinomycetota</taxon>
        <taxon>Actinomycetes</taxon>
        <taxon>Catenulisporales</taxon>
        <taxon>Catenulisporaceae</taxon>
        <taxon>Catenulispora</taxon>
    </lineage>
</organism>
<reference evidence="1 2" key="1">
    <citation type="submission" date="2020-02" db="EMBL/GenBank/DDBJ databases">
        <title>Acidophilic actinobacteria isolated from forest soil.</title>
        <authorList>
            <person name="Golinska P."/>
        </authorList>
    </citation>
    <scope>NUCLEOTIDE SEQUENCE [LARGE SCALE GENOMIC DNA]</scope>
    <source>
        <strain evidence="1 2">NL8</strain>
    </source>
</reference>
<gene>
    <name evidence="1" type="ORF">KGQ19_29205</name>
</gene>
<sequence>MDEFKPEAPSLADALGDLSALSLDLDALTAGEQGETLTTGHGMTEASASYCCAPPPNCCNCSCS</sequence>
<protein>
    <recommendedName>
        <fullName evidence="3">Thiazolylpeptide-type bacteriocin</fullName>
    </recommendedName>
</protein>
<dbReference type="Proteomes" id="UP000730482">
    <property type="component" value="Unassembled WGS sequence"/>
</dbReference>
<dbReference type="EMBL" id="JAAFYZ010000121">
    <property type="protein sequence ID" value="MBS2550958.1"/>
    <property type="molecule type" value="Genomic_DNA"/>
</dbReference>
<evidence type="ECO:0008006" key="3">
    <source>
        <dbReference type="Google" id="ProtNLM"/>
    </source>
</evidence>
<evidence type="ECO:0000313" key="2">
    <source>
        <dbReference type="Proteomes" id="UP000730482"/>
    </source>
</evidence>
<dbReference type="RefSeq" id="WP_212014777.1">
    <property type="nucleotide sequence ID" value="NZ_JAAFYZ010000121.1"/>
</dbReference>
<comment type="caution">
    <text evidence="1">The sequence shown here is derived from an EMBL/GenBank/DDBJ whole genome shotgun (WGS) entry which is preliminary data.</text>
</comment>
<keyword evidence="2" id="KW-1185">Reference proteome</keyword>
<evidence type="ECO:0000313" key="1">
    <source>
        <dbReference type="EMBL" id="MBS2550958.1"/>
    </source>
</evidence>
<proteinExistence type="predicted"/>
<name>A0ABS5KY27_9ACTN</name>
<dbReference type="NCBIfam" id="NF033399">
    <property type="entry name" value="thiazolyl_GetA"/>
    <property type="match status" value="1"/>
</dbReference>
<accession>A0ABS5KY27</accession>